<gene>
    <name evidence="6" type="ORF">MU0053_000748</name>
</gene>
<name>A0ABM9LCR5_9MYCO</name>
<dbReference type="Proteomes" id="UP001190465">
    <property type="component" value="Chromosome"/>
</dbReference>
<keyword evidence="4" id="KW-0804">Transcription</keyword>
<reference evidence="6 7" key="1">
    <citation type="submission" date="2023-08" db="EMBL/GenBank/DDBJ databases">
        <authorList>
            <person name="Folkvardsen B D."/>
            <person name="Norman A."/>
        </authorList>
    </citation>
    <scope>NUCLEOTIDE SEQUENCE [LARGE SCALE GENOMIC DNA]</scope>
    <source>
        <strain evidence="6 7">Mu0053</strain>
    </source>
</reference>
<keyword evidence="1" id="KW-0808">Transferase</keyword>
<evidence type="ECO:0000256" key="3">
    <source>
        <dbReference type="ARBA" id="ARBA00023015"/>
    </source>
</evidence>
<feature type="domain" description="ANTAR" evidence="5">
    <location>
        <begin position="150"/>
        <end position="211"/>
    </location>
</feature>
<dbReference type="Gene3D" id="3.30.450.40">
    <property type="match status" value="1"/>
</dbReference>
<dbReference type="SUPFAM" id="SSF52172">
    <property type="entry name" value="CheY-like"/>
    <property type="match status" value="1"/>
</dbReference>
<dbReference type="Pfam" id="PF03861">
    <property type="entry name" value="ANTAR"/>
    <property type="match status" value="1"/>
</dbReference>
<accession>A0ABM9LCR5</accession>
<dbReference type="PIRSF" id="PIRSF036625">
    <property type="entry name" value="GAF_ANTAR"/>
    <property type="match status" value="1"/>
</dbReference>
<dbReference type="InterPro" id="IPR029016">
    <property type="entry name" value="GAF-like_dom_sf"/>
</dbReference>
<organism evidence="6 7">
    <name type="scientific">[Mycobacterium] burgundiense</name>
    <dbReference type="NCBI Taxonomy" id="3064286"/>
    <lineage>
        <taxon>Bacteria</taxon>
        <taxon>Bacillati</taxon>
        <taxon>Actinomycetota</taxon>
        <taxon>Actinomycetes</taxon>
        <taxon>Mycobacteriales</taxon>
        <taxon>Mycobacteriaceae</taxon>
        <taxon>Mycolicibacterium</taxon>
    </lineage>
</organism>
<dbReference type="Gene3D" id="1.10.10.10">
    <property type="entry name" value="Winged helix-like DNA-binding domain superfamily/Winged helix DNA-binding domain"/>
    <property type="match status" value="1"/>
</dbReference>
<dbReference type="Pfam" id="PF13185">
    <property type="entry name" value="GAF_2"/>
    <property type="match status" value="1"/>
</dbReference>
<dbReference type="InterPro" id="IPR036388">
    <property type="entry name" value="WH-like_DNA-bd_sf"/>
</dbReference>
<evidence type="ECO:0000256" key="2">
    <source>
        <dbReference type="ARBA" id="ARBA00022777"/>
    </source>
</evidence>
<evidence type="ECO:0000256" key="4">
    <source>
        <dbReference type="ARBA" id="ARBA00023163"/>
    </source>
</evidence>
<dbReference type="InterPro" id="IPR005561">
    <property type="entry name" value="ANTAR"/>
</dbReference>
<dbReference type="InterPro" id="IPR003018">
    <property type="entry name" value="GAF"/>
</dbReference>
<dbReference type="RefSeq" id="WP_308482691.1">
    <property type="nucleotide sequence ID" value="NZ_OY726397.1"/>
</dbReference>
<proteinExistence type="predicted"/>
<dbReference type="PROSITE" id="PS50921">
    <property type="entry name" value="ANTAR"/>
    <property type="match status" value="1"/>
</dbReference>
<sequence length="215" mass="23632">MAELARTLAVPLRLDEVLAGVSRTVLEVLPGAQAAGFLLFTKAEKFETHAPTTEVMFTIDALQIEYGEGPCMEAALDELIVRTDDFEQEQRWPRFSAAVLKMGLRSALSFKLYTSHRNAGALNIFSYEPHAFGPEDEAQGQVLAAHAAAAILASRQGEQLQSALNSRDLIGQAKGIIMERFNVDAVRAFEMLRELSQTSNVKLVEIAQQVIDKRG</sequence>
<keyword evidence="7" id="KW-1185">Reference proteome</keyword>
<evidence type="ECO:0000256" key="1">
    <source>
        <dbReference type="ARBA" id="ARBA00022679"/>
    </source>
</evidence>
<dbReference type="SUPFAM" id="SSF55781">
    <property type="entry name" value="GAF domain-like"/>
    <property type="match status" value="1"/>
</dbReference>
<evidence type="ECO:0000313" key="7">
    <source>
        <dbReference type="Proteomes" id="UP001190465"/>
    </source>
</evidence>
<keyword evidence="2" id="KW-0418">Kinase</keyword>
<evidence type="ECO:0000313" key="6">
    <source>
        <dbReference type="EMBL" id="CAJ1496814.1"/>
    </source>
</evidence>
<dbReference type="EMBL" id="OY726397">
    <property type="protein sequence ID" value="CAJ1496814.1"/>
    <property type="molecule type" value="Genomic_DNA"/>
</dbReference>
<dbReference type="InterPro" id="IPR012074">
    <property type="entry name" value="GAF_ANTAR"/>
</dbReference>
<keyword evidence="3" id="KW-0805">Transcription regulation</keyword>
<dbReference type="SMART" id="SM01012">
    <property type="entry name" value="ANTAR"/>
    <property type="match status" value="1"/>
</dbReference>
<protein>
    <submittedName>
        <fullName evidence="6">GAF and ANTAR domain-containing protein</fullName>
    </submittedName>
</protein>
<dbReference type="InterPro" id="IPR011006">
    <property type="entry name" value="CheY-like_superfamily"/>
</dbReference>
<evidence type="ECO:0000259" key="5">
    <source>
        <dbReference type="PROSITE" id="PS50921"/>
    </source>
</evidence>